<name>A0A2N8ZCE9_9VIBR</name>
<organism evidence="1 2">
    <name type="scientific">Vibrio tapetis subsp. tapetis</name>
    <dbReference type="NCBI Taxonomy" id="1671868"/>
    <lineage>
        <taxon>Bacteria</taxon>
        <taxon>Pseudomonadati</taxon>
        <taxon>Pseudomonadota</taxon>
        <taxon>Gammaproteobacteria</taxon>
        <taxon>Vibrionales</taxon>
        <taxon>Vibrionaceae</taxon>
        <taxon>Vibrio</taxon>
    </lineage>
</organism>
<sequence length="41" mass="4445">MVPTLLIDANDISGSGLRDVSRISRWLCCTPKVHSSGSKMI</sequence>
<proteinExistence type="predicted"/>
<accession>A0A2N8ZCE9</accession>
<evidence type="ECO:0000313" key="1">
    <source>
        <dbReference type="EMBL" id="SON49576.1"/>
    </source>
</evidence>
<protein>
    <submittedName>
        <fullName evidence="1">Uncharacterized protein</fullName>
    </submittedName>
</protein>
<evidence type="ECO:0000313" key="2">
    <source>
        <dbReference type="Proteomes" id="UP000235828"/>
    </source>
</evidence>
<dbReference type="EMBL" id="LT960611">
    <property type="protein sequence ID" value="SON49576.1"/>
    <property type="molecule type" value="Genomic_DNA"/>
</dbReference>
<dbReference type="KEGG" id="vta:A1597"/>
<keyword evidence="2" id="KW-1185">Reference proteome</keyword>
<dbReference type="AlphaFoldDB" id="A0A2N8ZCE9"/>
<dbReference type="Proteomes" id="UP000235828">
    <property type="component" value="Chromosome A"/>
</dbReference>
<gene>
    <name evidence="1" type="ORF">VTAP4600_A1597</name>
</gene>
<reference evidence="1 2" key="1">
    <citation type="submission" date="2017-10" db="EMBL/GenBank/DDBJ databases">
        <authorList>
            <person name="Banno H."/>
            <person name="Chua N.-H."/>
        </authorList>
    </citation>
    <scope>NUCLEOTIDE SEQUENCE [LARGE SCALE GENOMIC DNA]</scope>
    <source>
        <strain evidence="1">Vibrio tapetis CECT4600</strain>
    </source>
</reference>